<name>A0A1M5I5F4_9BACT</name>
<dbReference type="InterPro" id="IPR036890">
    <property type="entry name" value="HATPase_C_sf"/>
</dbReference>
<dbReference type="STRING" id="1121391.SAMN02745206_03513"/>
<dbReference type="RefSeq" id="WP_084076624.1">
    <property type="nucleotide sequence ID" value="NZ_FQVB01000052.1"/>
</dbReference>
<dbReference type="InterPro" id="IPR005467">
    <property type="entry name" value="His_kinase_dom"/>
</dbReference>
<dbReference type="PANTHER" id="PTHR43065">
    <property type="entry name" value="SENSOR HISTIDINE KINASE"/>
    <property type="match status" value="1"/>
</dbReference>
<dbReference type="SUPFAM" id="SSF55874">
    <property type="entry name" value="ATPase domain of HSP90 chaperone/DNA topoisomerase II/histidine kinase"/>
    <property type="match status" value="1"/>
</dbReference>
<dbReference type="SMART" id="SM00387">
    <property type="entry name" value="HATPase_c"/>
    <property type="match status" value="1"/>
</dbReference>
<sequence length="401" mass="44635">MISPNISDLFYAFRDIAGVVHSSTDPREVSQLVVWKITELLGAKGAILRVINLATHEMELYAAYGLSEKYLAKGHVSSHKMIAQLCSEDRVIVIGDIFQSPRVQYPQEAQAEGIRMMVDAPLCIQDNVVGILRILFPEHRSFSEKELDFIVAVAQLTSCAMDKARLLEMQQRRYHQLALQTEKFSALGRMAAGIAHEINNPLASILLYSTNALKKAPPNTPLKETLEIIVSETIRCRSIIQDLLEFSRDREPQKSLANLNRIIEKVLVLLQNEFRLHHLELRKNLAPDMPDTLLDSRQMQQVFVNILLNAVEAMKPGGEIRIKSFVDRSRGLQVAVVQDDGCGIAPENLDKIFEPFFSTKPKGTGLGLAVSYGIVKAHGGELSVESEPGKGTRFTISLPLG</sequence>
<dbReference type="Pfam" id="PF00512">
    <property type="entry name" value="HisKA"/>
    <property type="match status" value="1"/>
</dbReference>
<dbReference type="Proteomes" id="UP000184076">
    <property type="component" value="Unassembled WGS sequence"/>
</dbReference>
<dbReference type="Pfam" id="PF02518">
    <property type="entry name" value="HATPase_c"/>
    <property type="match status" value="1"/>
</dbReference>
<keyword evidence="3" id="KW-0597">Phosphoprotein</keyword>
<gene>
    <name evidence="5" type="ORF">SAMN02745206_03513</name>
</gene>
<dbReference type="InterPro" id="IPR003018">
    <property type="entry name" value="GAF"/>
</dbReference>
<dbReference type="CDD" id="cd00082">
    <property type="entry name" value="HisKA"/>
    <property type="match status" value="1"/>
</dbReference>
<proteinExistence type="predicted"/>
<dbReference type="Pfam" id="PF13185">
    <property type="entry name" value="GAF_2"/>
    <property type="match status" value="1"/>
</dbReference>
<evidence type="ECO:0000256" key="2">
    <source>
        <dbReference type="ARBA" id="ARBA00012438"/>
    </source>
</evidence>
<accession>A0A1M5I5F4</accession>
<dbReference type="EC" id="2.7.13.3" evidence="2"/>
<dbReference type="InterPro" id="IPR003661">
    <property type="entry name" value="HisK_dim/P_dom"/>
</dbReference>
<dbReference type="PROSITE" id="PS50109">
    <property type="entry name" value="HIS_KIN"/>
    <property type="match status" value="1"/>
</dbReference>
<dbReference type="SMART" id="SM00388">
    <property type="entry name" value="HisKA"/>
    <property type="match status" value="1"/>
</dbReference>
<dbReference type="PRINTS" id="PR00344">
    <property type="entry name" value="BCTRLSENSOR"/>
</dbReference>
<dbReference type="Gene3D" id="1.10.287.130">
    <property type="match status" value="1"/>
</dbReference>
<reference evidence="6" key="1">
    <citation type="submission" date="2016-11" db="EMBL/GenBank/DDBJ databases">
        <authorList>
            <person name="Varghese N."/>
            <person name="Submissions S."/>
        </authorList>
    </citation>
    <scope>NUCLEOTIDE SEQUENCE [LARGE SCALE GENOMIC DNA]</scope>
    <source>
        <strain evidence="6">DSM 9756</strain>
    </source>
</reference>
<evidence type="ECO:0000256" key="1">
    <source>
        <dbReference type="ARBA" id="ARBA00000085"/>
    </source>
</evidence>
<comment type="catalytic activity">
    <reaction evidence="1">
        <text>ATP + protein L-histidine = ADP + protein N-phospho-L-histidine.</text>
        <dbReference type="EC" id="2.7.13.3"/>
    </reaction>
</comment>
<dbReference type="OrthoDB" id="9808844at2"/>
<dbReference type="PANTHER" id="PTHR43065:SF42">
    <property type="entry name" value="TWO-COMPONENT SENSOR PPRA"/>
    <property type="match status" value="1"/>
</dbReference>
<keyword evidence="6" id="KW-1185">Reference proteome</keyword>
<dbReference type="InterPro" id="IPR004358">
    <property type="entry name" value="Sig_transdc_His_kin-like_C"/>
</dbReference>
<feature type="domain" description="Histidine kinase" evidence="4">
    <location>
        <begin position="193"/>
        <end position="401"/>
    </location>
</feature>
<protein>
    <recommendedName>
        <fullName evidence="2">histidine kinase</fullName>
        <ecNumber evidence="2">2.7.13.3</ecNumber>
    </recommendedName>
</protein>
<evidence type="ECO:0000259" key="4">
    <source>
        <dbReference type="PROSITE" id="PS50109"/>
    </source>
</evidence>
<evidence type="ECO:0000256" key="3">
    <source>
        <dbReference type="ARBA" id="ARBA00022553"/>
    </source>
</evidence>
<dbReference type="Gene3D" id="3.30.450.40">
    <property type="match status" value="1"/>
</dbReference>
<dbReference type="GO" id="GO:0000155">
    <property type="term" value="F:phosphorelay sensor kinase activity"/>
    <property type="evidence" value="ECO:0007669"/>
    <property type="project" value="InterPro"/>
</dbReference>
<evidence type="ECO:0000313" key="5">
    <source>
        <dbReference type="EMBL" id="SHG23462.1"/>
    </source>
</evidence>
<dbReference type="AlphaFoldDB" id="A0A1M5I5F4"/>
<dbReference type="Gene3D" id="3.30.565.10">
    <property type="entry name" value="Histidine kinase-like ATPase, C-terminal domain"/>
    <property type="match status" value="1"/>
</dbReference>
<dbReference type="InterPro" id="IPR029016">
    <property type="entry name" value="GAF-like_dom_sf"/>
</dbReference>
<evidence type="ECO:0000313" key="6">
    <source>
        <dbReference type="Proteomes" id="UP000184076"/>
    </source>
</evidence>
<dbReference type="InterPro" id="IPR003594">
    <property type="entry name" value="HATPase_dom"/>
</dbReference>
<dbReference type="SUPFAM" id="SSF55781">
    <property type="entry name" value="GAF domain-like"/>
    <property type="match status" value="1"/>
</dbReference>
<dbReference type="SUPFAM" id="SSF47384">
    <property type="entry name" value="Homodimeric domain of signal transducing histidine kinase"/>
    <property type="match status" value="1"/>
</dbReference>
<dbReference type="EMBL" id="FQVB01000052">
    <property type="protein sequence ID" value="SHG23462.1"/>
    <property type="molecule type" value="Genomic_DNA"/>
</dbReference>
<organism evidence="5 6">
    <name type="scientific">Desulfacinum infernum DSM 9756</name>
    <dbReference type="NCBI Taxonomy" id="1121391"/>
    <lineage>
        <taxon>Bacteria</taxon>
        <taxon>Pseudomonadati</taxon>
        <taxon>Thermodesulfobacteriota</taxon>
        <taxon>Syntrophobacteria</taxon>
        <taxon>Syntrophobacterales</taxon>
        <taxon>Syntrophobacteraceae</taxon>
        <taxon>Desulfacinum</taxon>
    </lineage>
</organism>
<dbReference type="InterPro" id="IPR036097">
    <property type="entry name" value="HisK_dim/P_sf"/>
</dbReference>